<feature type="transmembrane region" description="Helical" evidence="1">
    <location>
        <begin position="34"/>
        <end position="54"/>
    </location>
</feature>
<dbReference type="AlphaFoldDB" id="A0A091BP13"/>
<feature type="transmembrane region" description="Helical" evidence="1">
    <location>
        <begin position="7"/>
        <end position="28"/>
    </location>
</feature>
<evidence type="ECO:0000313" key="3">
    <source>
        <dbReference type="Proteomes" id="UP000029382"/>
    </source>
</evidence>
<accession>A0A091BP13</accession>
<protein>
    <submittedName>
        <fullName evidence="2">Lipoprotein signal peptidase</fullName>
    </submittedName>
</protein>
<organism evidence="2 3">
    <name type="scientific">Streptococcus equinus JB1</name>
    <dbReference type="NCBI Taxonomy" id="1294274"/>
    <lineage>
        <taxon>Bacteria</taxon>
        <taxon>Bacillati</taxon>
        <taxon>Bacillota</taxon>
        <taxon>Bacilli</taxon>
        <taxon>Lactobacillales</taxon>
        <taxon>Streptococcaceae</taxon>
        <taxon>Streptococcus</taxon>
    </lineage>
</organism>
<comment type="caution">
    <text evidence="2">The sequence shown here is derived from an EMBL/GenBank/DDBJ whole genome shotgun (WGS) entry which is preliminary data.</text>
</comment>
<reference evidence="2 3" key="1">
    <citation type="journal article" date="2014" name="Genome Announc.">
        <title>Draft Genome Sequences of Streptococcus bovis Strains ATCC 33317 and JB1.</title>
        <authorList>
            <person name="Benahmed F.H."/>
            <person name="Gopinath G.R."/>
            <person name="Harbottle H."/>
            <person name="Cotta M.A."/>
            <person name="Luo Y."/>
            <person name="Henderson C."/>
            <person name="Teri P."/>
            <person name="Soppet D."/>
            <person name="Rasmussen M."/>
            <person name="Whitehead T.R."/>
            <person name="Davidson M."/>
        </authorList>
    </citation>
    <scope>NUCLEOTIDE SEQUENCE [LARGE SCALE GENOMIC DNA]</scope>
    <source>
        <strain evidence="2 3">JB1</strain>
    </source>
</reference>
<sequence>MTSKNIFLKLAIALISMTIAILICVLISDSLQKQVNWPLLVILFAECSLLSNLIKTLRDRKK</sequence>
<keyword evidence="2" id="KW-0449">Lipoprotein</keyword>
<evidence type="ECO:0000313" key="2">
    <source>
        <dbReference type="EMBL" id="KFN87391.1"/>
    </source>
</evidence>
<name>A0A091BP13_STREI</name>
<keyword evidence="1" id="KW-0472">Membrane</keyword>
<keyword evidence="1" id="KW-1133">Transmembrane helix</keyword>
<evidence type="ECO:0000256" key="1">
    <source>
        <dbReference type="SAM" id="Phobius"/>
    </source>
</evidence>
<gene>
    <name evidence="2" type="ORF">H702_08270</name>
</gene>
<proteinExistence type="predicted"/>
<dbReference type="Proteomes" id="UP000029382">
    <property type="component" value="Unassembled WGS sequence"/>
</dbReference>
<keyword evidence="1" id="KW-0812">Transmembrane</keyword>
<dbReference type="EMBL" id="AUZH01000026">
    <property type="protein sequence ID" value="KFN87391.1"/>
    <property type="molecule type" value="Genomic_DNA"/>
</dbReference>